<name>A0AA41U6X2_9MICO</name>
<dbReference type="NCBIfam" id="TIGR00725">
    <property type="entry name" value="TIGR00725 family protein"/>
    <property type="match status" value="1"/>
</dbReference>
<proteinExistence type="predicted"/>
<dbReference type="RefSeq" id="WP_236088671.1">
    <property type="nucleotide sequence ID" value="NZ_JAKGSG010000025.1"/>
</dbReference>
<dbReference type="PANTHER" id="PTHR43393:SF3">
    <property type="entry name" value="LYSINE DECARBOXYLASE-LIKE PROTEIN"/>
    <property type="match status" value="1"/>
</dbReference>
<accession>A0AA41U6X2</accession>
<evidence type="ECO:0000313" key="2">
    <source>
        <dbReference type="Proteomes" id="UP001165405"/>
    </source>
</evidence>
<protein>
    <submittedName>
        <fullName evidence="1">TIGR00725 family protein</fullName>
    </submittedName>
</protein>
<dbReference type="PANTHER" id="PTHR43393">
    <property type="entry name" value="CYTOKININ RIBOSIDE 5'-MONOPHOSPHATE PHOSPHORIBOHYDROLASE"/>
    <property type="match status" value="1"/>
</dbReference>
<dbReference type="SUPFAM" id="SSF102405">
    <property type="entry name" value="MCP/YpsA-like"/>
    <property type="match status" value="1"/>
</dbReference>
<organism evidence="1 2">
    <name type="scientific">Antribacter soli</name>
    <dbReference type="NCBI Taxonomy" id="2910976"/>
    <lineage>
        <taxon>Bacteria</taxon>
        <taxon>Bacillati</taxon>
        <taxon>Actinomycetota</taxon>
        <taxon>Actinomycetes</taxon>
        <taxon>Micrococcales</taxon>
        <taxon>Promicromonosporaceae</taxon>
        <taxon>Antribacter</taxon>
    </lineage>
</organism>
<dbReference type="InterPro" id="IPR005268">
    <property type="entry name" value="CHP00725"/>
</dbReference>
<comment type="caution">
    <text evidence="1">The sequence shown here is derived from an EMBL/GenBank/DDBJ whole genome shotgun (WGS) entry which is preliminary data.</text>
</comment>
<evidence type="ECO:0000313" key="1">
    <source>
        <dbReference type="EMBL" id="MCF4120901.1"/>
    </source>
</evidence>
<reference evidence="1" key="1">
    <citation type="submission" date="2022-01" db="EMBL/GenBank/DDBJ databases">
        <title>Antribacter sp. nov., isolated from Guizhou of China.</title>
        <authorList>
            <person name="Chengliang C."/>
            <person name="Ya Z."/>
        </authorList>
    </citation>
    <scope>NUCLEOTIDE SEQUENCE</scope>
    <source>
        <strain evidence="1">KLBMP 9083</strain>
    </source>
</reference>
<dbReference type="EMBL" id="JAKGSG010000025">
    <property type="protein sequence ID" value="MCF4120901.1"/>
    <property type="molecule type" value="Genomic_DNA"/>
</dbReference>
<dbReference type="InterPro" id="IPR052341">
    <property type="entry name" value="LOG_family_nucleotidases"/>
</dbReference>
<dbReference type="InterPro" id="IPR041164">
    <property type="entry name" value="LDcluster4"/>
</dbReference>
<dbReference type="Gene3D" id="3.40.50.450">
    <property type="match status" value="1"/>
</dbReference>
<keyword evidence="2" id="KW-1185">Reference proteome</keyword>
<dbReference type="Pfam" id="PF18306">
    <property type="entry name" value="LDcluster4"/>
    <property type="match status" value="1"/>
</dbReference>
<sequence>MTVQVAVCGPRDGTAQDEENAYAVGRLLARAGVTVLNGGGAGVMAAVSAGARSEGGLVIGILPGGSREDASPLSAAVVTNMGEARNAILVASADAVIVVGGSWGTLSELALAMRRGVPVVTLGGWQVLDGDGRPLPDGPPAAATPAEAVEVALTSARTTGA</sequence>
<dbReference type="AlphaFoldDB" id="A0AA41U6X2"/>
<dbReference type="GO" id="GO:0005829">
    <property type="term" value="C:cytosol"/>
    <property type="evidence" value="ECO:0007669"/>
    <property type="project" value="TreeGrafter"/>
</dbReference>
<dbReference type="Proteomes" id="UP001165405">
    <property type="component" value="Unassembled WGS sequence"/>
</dbReference>
<gene>
    <name evidence="1" type="ORF">L1785_07900</name>
</gene>